<dbReference type="EMBL" id="JBBMFK010000043">
    <property type="protein sequence ID" value="MEQ2445079.1"/>
    <property type="molecule type" value="Genomic_DNA"/>
</dbReference>
<keyword evidence="2" id="KW-1185">Reference proteome</keyword>
<organism evidence="1 2">
    <name type="scientific">Pseudoflavonifractor intestinihominis</name>
    <dbReference type="NCBI Taxonomy" id="3133171"/>
    <lineage>
        <taxon>Bacteria</taxon>
        <taxon>Bacillati</taxon>
        <taxon>Bacillota</taxon>
        <taxon>Clostridia</taxon>
        <taxon>Eubacteriales</taxon>
        <taxon>Oscillospiraceae</taxon>
        <taxon>Pseudoflavonifractor</taxon>
    </lineage>
</organism>
<name>A0ABV1EDZ2_9FIRM</name>
<sequence length="128" mass="14553">MVTMDGRQYRVRVKIKSLRRSFRIEEDDRSGMVKSGAYFRSIIGTYYDYAMGVEPDPAAPEEYDDFFEAISAPVESHSITVPYGQGTMTYDAMISYGEDTQRDKIGGVTRWTGLTVTFSAQKPQRRPV</sequence>
<protein>
    <submittedName>
        <fullName evidence="1">Uncharacterized protein</fullName>
    </submittedName>
</protein>
<dbReference type="RefSeq" id="WP_349232708.1">
    <property type="nucleotide sequence ID" value="NZ_JBBMFK010000043.1"/>
</dbReference>
<reference evidence="1 2" key="1">
    <citation type="submission" date="2024-03" db="EMBL/GenBank/DDBJ databases">
        <title>Human intestinal bacterial collection.</title>
        <authorList>
            <person name="Pauvert C."/>
            <person name="Hitch T.C.A."/>
            <person name="Clavel T."/>
        </authorList>
    </citation>
    <scope>NUCLEOTIDE SEQUENCE [LARGE SCALE GENOMIC DNA]</scope>
    <source>
        <strain evidence="1 2">CLA-AP-H29</strain>
    </source>
</reference>
<proteinExistence type="predicted"/>
<dbReference type="Proteomes" id="UP001464378">
    <property type="component" value="Unassembled WGS sequence"/>
</dbReference>
<accession>A0ABV1EDZ2</accession>
<evidence type="ECO:0000313" key="1">
    <source>
        <dbReference type="EMBL" id="MEQ2445079.1"/>
    </source>
</evidence>
<evidence type="ECO:0000313" key="2">
    <source>
        <dbReference type="Proteomes" id="UP001464378"/>
    </source>
</evidence>
<gene>
    <name evidence="1" type="ORF">WMO64_16630</name>
</gene>
<comment type="caution">
    <text evidence="1">The sequence shown here is derived from an EMBL/GenBank/DDBJ whole genome shotgun (WGS) entry which is preliminary data.</text>
</comment>